<reference evidence="1" key="1">
    <citation type="submission" date="2014-11" db="EMBL/GenBank/DDBJ databases">
        <authorList>
            <person name="Amaro Gonzalez C."/>
        </authorList>
    </citation>
    <scope>NUCLEOTIDE SEQUENCE</scope>
</reference>
<dbReference type="EMBL" id="GBXM01044426">
    <property type="protein sequence ID" value="JAH64151.1"/>
    <property type="molecule type" value="Transcribed_RNA"/>
</dbReference>
<reference evidence="1" key="2">
    <citation type="journal article" date="2015" name="Fish Shellfish Immunol.">
        <title>Early steps in the European eel (Anguilla anguilla)-Vibrio vulnificus interaction in the gills: Role of the RtxA13 toxin.</title>
        <authorList>
            <person name="Callol A."/>
            <person name="Pajuelo D."/>
            <person name="Ebbesson L."/>
            <person name="Teles M."/>
            <person name="MacKenzie S."/>
            <person name="Amaro C."/>
        </authorList>
    </citation>
    <scope>NUCLEOTIDE SEQUENCE</scope>
</reference>
<evidence type="ECO:0000313" key="1">
    <source>
        <dbReference type="EMBL" id="JAH64151.1"/>
    </source>
</evidence>
<accession>A0A0E9UEC1</accession>
<sequence length="23" mass="2666">MKATLQMSFNLLPWRRTGINSNS</sequence>
<protein>
    <submittedName>
        <fullName evidence="1">Uncharacterized protein</fullName>
    </submittedName>
</protein>
<organism evidence="1">
    <name type="scientific">Anguilla anguilla</name>
    <name type="common">European freshwater eel</name>
    <name type="synonym">Muraena anguilla</name>
    <dbReference type="NCBI Taxonomy" id="7936"/>
    <lineage>
        <taxon>Eukaryota</taxon>
        <taxon>Metazoa</taxon>
        <taxon>Chordata</taxon>
        <taxon>Craniata</taxon>
        <taxon>Vertebrata</taxon>
        <taxon>Euteleostomi</taxon>
        <taxon>Actinopterygii</taxon>
        <taxon>Neopterygii</taxon>
        <taxon>Teleostei</taxon>
        <taxon>Anguilliformes</taxon>
        <taxon>Anguillidae</taxon>
        <taxon>Anguilla</taxon>
    </lineage>
</organism>
<name>A0A0E9UEC1_ANGAN</name>
<proteinExistence type="predicted"/>
<dbReference type="AlphaFoldDB" id="A0A0E9UEC1"/>